<evidence type="ECO:0008006" key="3">
    <source>
        <dbReference type="Google" id="ProtNLM"/>
    </source>
</evidence>
<evidence type="ECO:0000313" key="1">
    <source>
        <dbReference type="EMBL" id="MBO8471631.1"/>
    </source>
</evidence>
<comment type="caution">
    <text evidence="1">The sequence shown here is derived from an EMBL/GenBank/DDBJ whole genome shotgun (WGS) entry which is preliminary data.</text>
</comment>
<proteinExistence type="predicted"/>
<reference evidence="1" key="2">
    <citation type="journal article" date="2021" name="PeerJ">
        <title>Extensive microbial diversity within the chicken gut microbiome revealed by metagenomics and culture.</title>
        <authorList>
            <person name="Gilroy R."/>
            <person name="Ravi A."/>
            <person name="Getino M."/>
            <person name="Pursley I."/>
            <person name="Horton D.L."/>
            <person name="Alikhan N.F."/>
            <person name="Baker D."/>
            <person name="Gharbi K."/>
            <person name="Hall N."/>
            <person name="Watson M."/>
            <person name="Adriaenssens E.M."/>
            <person name="Foster-Nyarko E."/>
            <person name="Jarju S."/>
            <person name="Secka A."/>
            <person name="Antonio M."/>
            <person name="Oren A."/>
            <person name="Chaudhuri R.R."/>
            <person name="La Ragione R."/>
            <person name="Hildebrand F."/>
            <person name="Pallen M.J."/>
        </authorList>
    </citation>
    <scope>NUCLEOTIDE SEQUENCE</scope>
    <source>
        <strain evidence="1">B2-22910</strain>
    </source>
</reference>
<protein>
    <recommendedName>
        <fullName evidence="3">Lipoprotein</fullName>
    </recommendedName>
</protein>
<name>A0A9D9NFB9_9BACT</name>
<organism evidence="1 2">
    <name type="scientific">Candidatus Cryptobacteroides faecavium</name>
    <dbReference type="NCBI Taxonomy" id="2840762"/>
    <lineage>
        <taxon>Bacteria</taxon>
        <taxon>Pseudomonadati</taxon>
        <taxon>Bacteroidota</taxon>
        <taxon>Bacteroidia</taxon>
        <taxon>Bacteroidales</taxon>
        <taxon>Candidatus Cryptobacteroides</taxon>
    </lineage>
</organism>
<evidence type="ECO:0000313" key="2">
    <source>
        <dbReference type="Proteomes" id="UP000823603"/>
    </source>
</evidence>
<dbReference type="Proteomes" id="UP000823603">
    <property type="component" value="Unassembled WGS sequence"/>
</dbReference>
<dbReference type="PROSITE" id="PS51257">
    <property type="entry name" value="PROKAR_LIPOPROTEIN"/>
    <property type="match status" value="1"/>
</dbReference>
<dbReference type="EMBL" id="JADIMB010000109">
    <property type="protein sequence ID" value="MBO8471631.1"/>
    <property type="molecule type" value="Genomic_DNA"/>
</dbReference>
<accession>A0A9D9NFB9</accession>
<sequence length="157" mass="17687">MSRGLHIRRSFLWTVAVLIVSACGAPVDNESFVRRGDRSSAGGYVFSLDMSDSTCRYTLTLFTMLDAPPREINGMPALMELHVTAVSPSGRSYTEKVGLPRDGAVREDFFSRQYESLYREGFIPSEYGRWDISIKIQDEDKFRGLRGLGLKYTKSAK</sequence>
<dbReference type="AlphaFoldDB" id="A0A9D9NFB9"/>
<reference evidence="1" key="1">
    <citation type="submission" date="2020-10" db="EMBL/GenBank/DDBJ databases">
        <authorList>
            <person name="Gilroy R."/>
        </authorList>
    </citation>
    <scope>NUCLEOTIDE SEQUENCE</scope>
    <source>
        <strain evidence="1">B2-22910</strain>
    </source>
</reference>
<gene>
    <name evidence="1" type="ORF">IAB82_07560</name>
</gene>